<sequence>MINYVGRRIYYDIQTGDVLLDTGERWGWVTPTTKKQDIQVYAALTERNSRSFDCIELDYGQYSNDFADCNGYHVNLETKQLEFSYPDPEEPGESGEAGPDKPQIYRPPLSEEVDQLKQDNAALFLHNAELDAKSQQLTKEHAALLQQLAKKGVL</sequence>
<gene>
    <name evidence="2" type="ORF">M5X09_16040</name>
</gene>
<protein>
    <submittedName>
        <fullName evidence="2">Cell division protein ZapB</fullName>
    </submittedName>
</protein>
<dbReference type="Proteomes" id="UP001207626">
    <property type="component" value="Unassembled WGS sequence"/>
</dbReference>
<feature type="region of interest" description="Disordered" evidence="1">
    <location>
        <begin position="83"/>
        <end position="109"/>
    </location>
</feature>
<evidence type="ECO:0000313" key="3">
    <source>
        <dbReference type="Proteomes" id="UP001207626"/>
    </source>
</evidence>
<keyword evidence="2" id="KW-0131">Cell cycle</keyword>
<evidence type="ECO:0000313" key="2">
    <source>
        <dbReference type="EMBL" id="MCY9521162.1"/>
    </source>
</evidence>
<keyword evidence="2" id="KW-0132">Cell division</keyword>
<organism evidence="2 3">
    <name type="scientific">Paenibacillus apiarius</name>
    <dbReference type="NCBI Taxonomy" id="46240"/>
    <lineage>
        <taxon>Bacteria</taxon>
        <taxon>Bacillati</taxon>
        <taxon>Bacillota</taxon>
        <taxon>Bacilli</taxon>
        <taxon>Bacillales</taxon>
        <taxon>Paenibacillaceae</taxon>
        <taxon>Paenibacillus</taxon>
    </lineage>
</organism>
<evidence type="ECO:0000256" key="1">
    <source>
        <dbReference type="SAM" id="MobiDB-lite"/>
    </source>
</evidence>
<proteinExistence type="predicted"/>
<comment type="caution">
    <text evidence="2">The sequence shown here is derived from an EMBL/GenBank/DDBJ whole genome shotgun (WGS) entry which is preliminary data.</text>
</comment>
<dbReference type="RefSeq" id="WP_254912327.1">
    <property type="nucleotide sequence ID" value="NZ_JAMDLV010000044.1"/>
</dbReference>
<name>A0ABT4DUY4_9BACL</name>
<reference evidence="2 3" key="1">
    <citation type="submission" date="2022-05" db="EMBL/GenBank/DDBJ databases">
        <title>Genome Sequencing of Bee-Associated Microbes.</title>
        <authorList>
            <person name="Dunlap C."/>
        </authorList>
    </citation>
    <scope>NUCLEOTIDE SEQUENCE [LARGE SCALE GENOMIC DNA]</scope>
    <source>
        <strain evidence="2 3">NRRL NRS-1438</strain>
    </source>
</reference>
<keyword evidence="3" id="KW-1185">Reference proteome</keyword>
<accession>A0ABT4DUY4</accession>
<dbReference type="GO" id="GO:0051301">
    <property type="term" value="P:cell division"/>
    <property type="evidence" value="ECO:0007669"/>
    <property type="project" value="UniProtKB-KW"/>
</dbReference>
<dbReference type="EMBL" id="JAMDLW010000020">
    <property type="protein sequence ID" value="MCY9521162.1"/>
    <property type="molecule type" value="Genomic_DNA"/>
</dbReference>